<dbReference type="Proteomes" id="UP001233172">
    <property type="component" value="Unassembled WGS sequence"/>
</dbReference>
<evidence type="ECO:0000256" key="1">
    <source>
        <dbReference type="SAM" id="SignalP"/>
    </source>
</evidence>
<comment type="caution">
    <text evidence="2">The sequence shown here is derived from an EMBL/GenBank/DDBJ whole genome shotgun (WGS) entry which is preliminary data.</text>
</comment>
<reference evidence="2" key="1">
    <citation type="journal article" date="2023" name="PLoS Negl. Trop. Dis.">
        <title>A genome sequence for Biomphalaria pfeifferi, the major vector snail for the human-infecting parasite Schistosoma mansoni.</title>
        <authorList>
            <person name="Bu L."/>
            <person name="Lu L."/>
            <person name="Laidemitt M.R."/>
            <person name="Zhang S.M."/>
            <person name="Mutuku M."/>
            <person name="Mkoji G."/>
            <person name="Steinauer M."/>
            <person name="Loker E.S."/>
        </authorList>
    </citation>
    <scope>NUCLEOTIDE SEQUENCE</scope>
    <source>
        <strain evidence="2">KasaAsao</strain>
    </source>
</reference>
<sequence length="99" mass="11330">MRPLEIAILGSLMMILLLLSTAQSAPFSDDVEQNEQAEVDEQKEARWLLNHLANFQRNRRNGHNLDAGFQSRHSILYNLFKAQDAARLVQDPFGPGRRK</sequence>
<reference evidence="2" key="2">
    <citation type="submission" date="2023-04" db="EMBL/GenBank/DDBJ databases">
        <authorList>
            <person name="Bu L."/>
            <person name="Lu L."/>
            <person name="Laidemitt M.R."/>
            <person name="Zhang S.M."/>
            <person name="Mutuku M."/>
            <person name="Mkoji G."/>
            <person name="Steinauer M."/>
            <person name="Loker E.S."/>
        </authorList>
    </citation>
    <scope>NUCLEOTIDE SEQUENCE</scope>
    <source>
        <strain evidence="2">KasaAsao</strain>
        <tissue evidence="2">Whole Snail</tissue>
    </source>
</reference>
<feature type="non-terminal residue" evidence="2">
    <location>
        <position position="99"/>
    </location>
</feature>
<organism evidence="2 3">
    <name type="scientific">Biomphalaria pfeifferi</name>
    <name type="common">Bloodfluke planorb</name>
    <name type="synonym">Freshwater snail</name>
    <dbReference type="NCBI Taxonomy" id="112525"/>
    <lineage>
        <taxon>Eukaryota</taxon>
        <taxon>Metazoa</taxon>
        <taxon>Spiralia</taxon>
        <taxon>Lophotrochozoa</taxon>
        <taxon>Mollusca</taxon>
        <taxon>Gastropoda</taxon>
        <taxon>Heterobranchia</taxon>
        <taxon>Euthyneura</taxon>
        <taxon>Panpulmonata</taxon>
        <taxon>Hygrophila</taxon>
        <taxon>Lymnaeoidea</taxon>
        <taxon>Planorbidae</taxon>
        <taxon>Biomphalaria</taxon>
    </lineage>
</organism>
<gene>
    <name evidence="2" type="ORF">Bpfe_021245</name>
</gene>
<proteinExistence type="predicted"/>
<evidence type="ECO:0000313" key="2">
    <source>
        <dbReference type="EMBL" id="KAK0049357.1"/>
    </source>
</evidence>
<feature type="signal peptide" evidence="1">
    <location>
        <begin position="1"/>
        <end position="24"/>
    </location>
</feature>
<keyword evidence="3" id="KW-1185">Reference proteome</keyword>
<protein>
    <submittedName>
        <fullName evidence="2">Uncharacterized protein</fullName>
    </submittedName>
</protein>
<keyword evidence="1" id="KW-0732">Signal</keyword>
<evidence type="ECO:0000313" key="3">
    <source>
        <dbReference type="Proteomes" id="UP001233172"/>
    </source>
</evidence>
<name>A0AAD8B869_BIOPF</name>
<dbReference type="AlphaFoldDB" id="A0AAD8B869"/>
<dbReference type="EMBL" id="JASAOG010000127">
    <property type="protein sequence ID" value="KAK0049357.1"/>
    <property type="molecule type" value="Genomic_DNA"/>
</dbReference>
<accession>A0AAD8B869</accession>
<feature type="chain" id="PRO_5041949176" evidence="1">
    <location>
        <begin position="25"/>
        <end position="99"/>
    </location>
</feature>